<dbReference type="GO" id="GO:0032196">
    <property type="term" value="P:transposition"/>
    <property type="evidence" value="ECO:0007669"/>
    <property type="project" value="UniProtKB-KW"/>
</dbReference>
<evidence type="ECO:0000313" key="7">
    <source>
        <dbReference type="EMBL" id="ADI87785.1"/>
    </source>
</evidence>
<dbReference type="NCBIfam" id="NF033546">
    <property type="entry name" value="transpos_IS21"/>
    <property type="match status" value="1"/>
</dbReference>
<keyword evidence="2" id="KW-0815">Transposition</keyword>
<keyword evidence="3" id="KW-0238">DNA-binding</keyword>
<dbReference type="InterPro" id="IPR036397">
    <property type="entry name" value="RNaseH_sf"/>
</dbReference>
<dbReference type="Pfam" id="PF00665">
    <property type="entry name" value="rve"/>
    <property type="match status" value="1"/>
</dbReference>
<sequence length="420" mass="49457">MVYKETCMDIWSLKRQGFSDRAIGKRLGIDRRTVKKYIEAREFPKYTAVNRKSGLEPYHELIKGWLAEEDYQATNLYEKVIMQGYRGSYTTVKRYVRSIKEERDRVAYVRFETAPGFQAQMDIGEFKIMCENGEEISVYAMIMVLGFSRHMYVEFVEHCTMPVFLDFHMNAFGYFKGVPGEILYDNMKNVVIKHNVGGVKFNDTILDFGLHYRFKPTATPPYSPWCKGKVERPIDYVRESFWRGYKYIDIETVNRDGMRWLKEIAYNRLHGTTRQKVSERFEREQPMLGDIPNRPYDTSEKVIRKVYKDCQVAFDSNRYVVPHKYVGKKVFLRVKNGMIRIFHNEEHLVTYLIPEGKGQMVSYPWIYEALRKDMDQIKRKYRVPYGKAKATIGILKHGLKYEVQKRPLSVYDAVAGGVCA</sequence>
<dbReference type="PROSITE" id="PS50994">
    <property type="entry name" value="INTEGRASE"/>
    <property type="match status" value="1"/>
</dbReference>
<dbReference type="InterPro" id="IPR017894">
    <property type="entry name" value="HTH_IS21_transposase_type"/>
</dbReference>
<keyword evidence="4" id="KW-0233">DNA recombination</keyword>
<evidence type="ECO:0000256" key="3">
    <source>
        <dbReference type="ARBA" id="ARBA00023125"/>
    </source>
</evidence>
<dbReference type="InterPro" id="IPR001584">
    <property type="entry name" value="Integrase_cat-core"/>
</dbReference>
<dbReference type="GO" id="GO:0006310">
    <property type="term" value="P:DNA recombination"/>
    <property type="evidence" value="ECO:0007669"/>
    <property type="project" value="UniProtKB-KW"/>
</dbReference>
<dbReference type="PANTHER" id="PTHR35004:SF6">
    <property type="entry name" value="TRANSPOSASE"/>
    <property type="match status" value="1"/>
</dbReference>
<dbReference type="PROSITE" id="PS50531">
    <property type="entry name" value="HTH_IS21"/>
    <property type="match status" value="1"/>
</dbReference>
<evidence type="ECO:0000256" key="1">
    <source>
        <dbReference type="ARBA" id="ARBA00009277"/>
    </source>
</evidence>
<feature type="domain" description="HTH IS21-type" evidence="5">
    <location>
        <begin position="5"/>
        <end position="66"/>
    </location>
</feature>
<dbReference type="InterPro" id="IPR054353">
    <property type="entry name" value="IstA-like_C"/>
</dbReference>
<dbReference type="Pfam" id="PF22483">
    <property type="entry name" value="Mu-transpos_C_2"/>
    <property type="match status" value="1"/>
</dbReference>
<feature type="domain" description="Integrase catalytic" evidence="6">
    <location>
        <begin position="111"/>
        <end position="285"/>
    </location>
</feature>
<dbReference type="GO" id="GO:0003677">
    <property type="term" value="F:DNA binding"/>
    <property type="evidence" value="ECO:0007669"/>
    <property type="project" value="UniProtKB-KW"/>
</dbReference>
<accession>D9MP96</accession>
<gene>
    <name evidence="7" type="ORF">LW5_0270</name>
</gene>
<dbReference type="GO" id="GO:0015074">
    <property type="term" value="P:DNA integration"/>
    <property type="evidence" value="ECO:0007669"/>
    <property type="project" value="InterPro"/>
</dbReference>
<reference evidence="7" key="1">
    <citation type="journal article" date="2011" name="Appl. Environ. Microbiol.">
        <title>Metagenomic analysis reveals unexpected subgenomic diversity of magnetotactic bacteria within the phylum Nitrospirae.</title>
        <authorList>
            <person name="Lin W."/>
            <person name="Jogler C."/>
            <person name="Schuler D."/>
            <person name="Pan Y."/>
        </authorList>
    </citation>
    <scope>NUCLEOTIDE SEQUENCE</scope>
</reference>
<dbReference type="AlphaFoldDB" id="D9MP96"/>
<dbReference type="EMBL" id="HM454283">
    <property type="protein sequence ID" value="ADI87785.1"/>
    <property type="molecule type" value="Genomic_DNA"/>
</dbReference>
<organism evidence="7">
    <name type="scientific">uncultured Nitrospirae bacterium MY4-5C</name>
    <dbReference type="NCBI Taxonomy" id="798580"/>
    <lineage>
        <taxon>Bacteria</taxon>
        <taxon>Pseudomonadati</taxon>
        <taxon>Nitrospirota</taxon>
        <taxon>environmental samples</taxon>
    </lineage>
</organism>
<name>D9MP96_9BACT</name>
<comment type="similarity">
    <text evidence="1">Belongs to the transposase IS21/IS408/IS1162 family.</text>
</comment>
<dbReference type="Gene3D" id="3.30.420.10">
    <property type="entry name" value="Ribonuclease H-like superfamily/Ribonuclease H"/>
    <property type="match status" value="1"/>
</dbReference>
<evidence type="ECO:0000256" key="4">
    <source>
        <dbReference type="ARBA" id="ARBA00023172"/>
    </source>
</evidence>
<evidence type="ECO:0000259" key="6">
    <source>
        <dbReference type="PROSITE" id="PS50994"/>
    </source>
</evidence>
<evidence type="ECO:0000259" key="5">
    <source>
        <dbReference type="PROSITE" id="PS50531"/>
    </source>
</evidence>
<evidence type="ECO:0000256" key="2">
    <source>
        <dbReference type="ARBA" id="ARBA00022578"/>
    </source>
</evidence>
<protein>
    <submittedName>
        <fullName evidence="7">Transposase</fullName>
    </submittedName>
</protein>
<dbReference type="SUPFAM" id="SSF53098">
    <property type="entry name" value="Ribonuclease H-like"/>
    <property type="match status" value="1"/>
</dbReference>
<proteinExistence type="inferred from homology"/>
<dbReference type="PANTHER" id="PTHR35004">
    <property type="entry name" value="TRANSPOSASE RV3428C-RELATED"/>
    <property type="match status" value="1"/>
</dbReference>
<dbReference type="InterPro" id="IPR012337">
    <property type="entry name" value="RNaseH-like_sf"/>
</dbReference>